<evidence type="ECO:0000256" key="1">
    <source>
        <dbReference type="SAM" id="MobiDB-lite"/>
    </source>
</evidence>
<organism evidence="2 3">
    <name type="scientific">Eumeta variegata</name>
    <name type="common">Bagworm moth</name>
    <name type="synonym">Eumeta japonica</name>
    <dbReference type="NCBI Taxonomy" id="151549"/>
    <lineage>
        <taxon>Eukaryota</taxon>
        <taxon>Metazoa</taxon>
        <taxon>Ecdysozoa</taxon>
        <taxon>Arthropoda</taxon>
        <taxon>Hexapoda</taxon>
        <taxon>Insecta</taxon>
        <taxon>Pterygota</taxon>
        <taxon>Neoptera</taxon>
        <taxon>Endopterygota</taxon>
        <taxon>Lepidoptera</taxon>
        <taxon>Glossata</taxon>
        <taxon>Ditrysia</taxon>
        <taxon>Tineoidea</taxon>
        <taxon>Psychidae</taxon>
        <taxon>Oiketicinae</taxon>
        <taxon>Eumeta</taxon>
    </lineage>
</organism>
<dbReference type="Proteomes" id="UP000299102">
    <property type="component" value="Unassembled WGS sequence"/>
</dbReference>
<reference evidence="2 3" key="1">
    <citation type="journal article" date="2019" name="Commun. Biol.">
        <title>The bagworm genome reveals a unique fibroin gene that provides high tensile strength.</title>
        <authorList>
            <person name="Kono N."/>
            <person name="Nakamura H."/>
            <person name="Ohtoshi R."/>
            <person name="Tomita M."/>
            <person name="Numata K."/>
            <person name="Arakawa K."/>
        </authorList>
    </citation>
    <scope>NUCLEOTIDE SEQUENCE [LARGE SCALE GENOMIC DNA]</scope>
</reference>
<sequence length="85" mass="9145">MDETWFHYDSETKLQSKTWKRPSSPMLKETANGSTGRLWALFPEICASFTNVSDGEHAPAALQRPPAPALADAPDASTEAGLLAG</sequence>
<comment type="caution">
    <text evidence="2">The sequence shown here is derived from an EMBL/GenBank/DDBJ whole genome shotgun (WGS) entry which is preliminary data.</text>
</comment>
<feature type="compositionally biased region" description="Low complexity" evidence="1">
    <location>
        <begin position="58"/>
        <end position="76"/>
    </location>
</feature>
<evidence type="ECO:0000313" key="3">
    <source>
        <dbReference type="Proteomes" id="UP000299102"/>
    </source>
</evidence>
<protein>
    <submittedName>
        <fullName evidence="2">Uncharacterized protein</fullName>
    </submittedName>
</protein>
<dbReference type="EMBL" id="BGZK01000270">
    <property type="protein sequence ID" value="GBP33193.1"/>
    <property type="molecule type" value="Genomic_DNA"/>
</dbReference>
<name>A0A4C1V2Z7_EUMVA</name>
<gene>
    <name evidence="2" type="ORF">EVAR_14874_1</name>
</gene>
<accession>A0A4C1V2Z7</accession>
<dbReference type="AlphaFoldDB" id="A0A4C1V2Z7"/>
<feature type="region of interest" description="Disordered" evidence="1">
    <location>
        <begin position="56"/>
        <end position="85"/>
    </location>
</feature>
<evidence type="ECO:0000313" key="2">
    <source>
        <dbReference type="EMBL" id="GBP33193.1"/>
    </source>
</evidence>
<proteinExistence type="predicted"/>
<keyword evidence="3" id="KW-1185">Reference proteome</keyword>